<dbReference type="EMBL" id="KN847043">
    <property type="protein sequence ID" value="KIW27896.1"/>
    <property type="molecule type" value="Genomic_DNA"/>
</dbReference>
<dbReference type="VEuPathDB" id="FungiDB:PV07_07594"/>
<evidence type="ECO:0000313" key="2">
    <source>
        <dbReference type="Proteomes" id="UP000054466"/>
    </source>
</evidence>
<dbReference type="AlphaFoldDB" id="A0A0D1ZIU6"/>
<name>A0A0D1ZIU6_9EURO</name>
<protein>
    <submittedName>
        <fullName evidence="1">Uncharacterized protein</fullName>
    </submittedName>
</protein>
<dbReference type="GeneID" id="27346788"/>
<organism evidence="1 2">
    <name type="scientific">Cladophialophora immunda</name>
    <dbReference type="NCBI Taxonomy" id="569365"/>
    <lineage>
        <taxon>Eukaryota</taxon>
        <taxon>Fungi</taxon>
        <taxon>Dikarya</taxon>
        <taxon>Ascomycota</taxon>
        <taxon>Pezizomycotina</taxon>
        <taxon>Eurotiomycetes</taxon>
        <taxon>Chaetothyriomycetidae</taxon>
        <taxon>Chaetothyriales</taxon>
        <taxon>Herpotrichiellaceae</taxon>
        <taxon>Cladophialophora</taxon>
    </lineage>
</organism>
<evidence type="ECO:0000313" key="1">
    <source>
        <dbReference type="EMBL" id="KIW27896.1"/>
    </source>
</evidence>
<dbReference type="Proteomes" id="UP000054466">
    <property type="component" value="Unassembled WGS sequence"/>
</dbReference>
<dbReference type="RefSeq" id="XP_016248112.1">
    <property type="nucleotide sequence ID" value="XM_016394693.1"/>
</dbReference>
<dbReference type="HOGENOM" id="CLU_1749443_0_0_1"/>
<gene>
    <name evidence="1" type="ORF">PV07_07594</name>
</gene>
<reference evidence="1 2" key="1">
    <citation type="submission" date="2015-01" db="EMBL/GenBank/DDBJ databases">
        <title>The Genome Sequence of Cladophialophora immunda CBS83496.</title>
        <authorList>
            <consortium name="The Broad Institute Genomics Platform"/>
            <person name="Cuomo C."/>
            <person name="de Hoog S."/>
            <person name="Gorbushina A."/>
            <person name="Stielow B."/>
            <person name="Teixiera M."/>
            <person name="Abouelleil A."/>
            <person name="Chapman S.B."/>
            <person name="Priest M."/>
            <person name="Young S.K."/>
            <person name="Wortman J."/>
            <person name="Nusbaum C."/>
            <person name="Birren B."/>
        </authorList>
    </citation>
    <scope>NUCLEOTIDE SEQUENCE [LARGE SCALE GENOMIC DNA]</scope>
    <source>
        <strain evidence="1 2">CBS 83496</strain>
    </source>
</reference>
<sequence>MEVSFYAAPINHEALGTCNTSFDSIQALAVSSDPQSTHGTDAARLHWEAAALTDHIPAHFGVPGSKERPMRRCPFPALPNAILLGFLFGLCQPPKAREMRPSPRWDRRPREDHECLATVSVCKVRLVAGERIYSAQHVRRKLPFLDVPA</sequence>
<accession>A0A0D1ZIU6</accession>
<proteinExistence type="predicted"/>
<keyword evidence="2" id="KW-1185">Reference proteome</keyword>